<protein>
    <recommendedName>
        <fullName evidence="2">DUF5671 domain-containing protein</fullName>
    </recommendedName>
</protein>
<feature type="transmembrane region" description="Helical" evidence="1">
    <location>
        <begin position="168"/>
        <end position="186"/>
    </location>
</feature>
<comment type="caution">
    <text evidence="3">The sequence shown here is derived from an EMBL/GenBank/DDBJ whole genome shotgun (WGS) entry which is preliminary data.</text>
</comment>
<sequence>MQQKTGPRDVFLQFLSVMSLYVAAGSFITLIFQYINYWIPDPLEAGYGYISSIFNSIRWAISILIVIFPVYAWTLWFIDKGYKEVPERMAMKSRKWLVYLTIFLAALLIIGDFVALVYLLLRGEFTARFLLKVLTIILVAGAVFIYYLKEIKRQAGEVKTPLVKAVSYAAIAIVAASIVGGFFIVGSPAEERAYRFDDERAQNLGIIQSAIVNYWQAKQKLPEKLSQIPDGINVVSLPRDPETGNEYEYRVKAPLTFELCASFARPNRTGAPLSKPVIPGYYTEDNWQHEAGRACFERTIDPERYPPLEKIR</sequence>
<keyword evidence="1" id="KW-0472">Membrane</keyword>
<feature type="transmembrane region" description="Helical" evidence="1">
    <location>
        <begin position="12"/>
        <end position="39"/>
    </location>
</feature>
<proteinExistence type="predicted"/>
<evidence type="ECO:0000256" key="1">
    <source>
        <dbReference type="SAM" id="Phobius"/>
    </source>
</evidence>
<dbReference type="Pfam" id="PF18920">
    <property type="entry name" value="DUF5671"/>
    <property type="match status" value="1"/>
</dbReference>
<accession>A0A0G1K0P5</accession>
<evidence type="ECO:0000313" key="4">
    <source>
        <dbReference type="Proteomes" id="UP000034889"/>
    </source>
</evidence>
<dbReference type="InterPro" id="IPR043728">
    <property type="entry name" value="DUF5671"/>
</dbReference>
<dbReference type="AlphaFoldDB" id="A0A0G1K0P5"/>
<feature type="transmembrane region" description="Helical" evidence="1">
    <location>
        <begin position="127"/>
        <end position="148"/>
    </location>
</feature>
<dbReference type="EMBL" id="LCJM01000049">
    <property type="protein sequence ID" value="KKT77098.1"/>
    <property type="molecule type" value="Genomic_DNA"/>
</dbReference>
<organism evidence="3 4">
    <name type="scientific">Candidatus Giovannonibacteria bacterium GW2011_GWC2_44_8</name>
    <dbReference type="NCBI Taxonomy" id="1618657"/>
    <lineage>
        <taxon>Bacteria</taxon>
        <taxon>Candidatus Giovannoniibacteriota</taxon>
    </lineage>
</organism>
<evidence type="ECO:0000259" key="2">
    <source>
        <dbReference type="Pfam" id="PF18920"/>
    </source>
</evidence>
<feature type="transmembrane region" description="Helical" evidence="1">
    <location>
        <begin position="98"/>
        <end position="121"/>
    </location>
</feature>
<name>A0A0G1K0P5_9BACT</name>
<feature type="transmembrane region" description="Helical" evidence="1">
    <location>
        <begin position="59"/>
        <end position="78"/>
    </location>
</feature>
<feature type="domain" description="DUF5671" evidence="2">
    <location>
        <begin position="9"/>
        <end position="146"/>
    </location>
</feature>
<reference evidence="3 4" key="1">
    <citation type="journal article" date="2015" name="Nature">
        <title>rRNA introns, odd ribosomes, and small enigmatic genomes across a large radiation of phyla.</title>
        <authorList>
            <person name="Brown C.T."/>
            <person name="Hug L.A."/>
            <person name="Thomas B.C."/>
            <person name="Sharon I."/>
            <person name="Castelle C.J."/>
            <person name="Singh A."/>
            <person name="Wilkins M.J."/>
            <person name="Williams K.H."/>
            <person name="Banfield J.F."/>
        </authorList>
    </citation>
    <scope>NUCLEOTIDE SEQUENCE [LARGE SCALE GENOMIC DNA]</scope>
</reference>
<evidence type="ECO:0000313" key="3">
    <source>
        <dbReference type="EMBL" id="KKT77098.1"/>
    </source>
</evidence>
<keyword evidence="1" id="KW-1133">Transmembrane helix</keyword>
<gene>
    <name evidence="3" type="ORF">UW74_C0049G0007</name>
</gene>
<dbReference type="Proteomes" id="UP000034889">
    <property type="component" value="Unassembled WGS sequence"/>
</dbReference>
<keyword evidence="1" id="KW-0812">Transmembrane</keyword>